<dbReference type="Pfam" id="PF01476">
    <property type="entry name" value="LysM"/>
    <property type="match status" value="1"/>
</dbReference>
<feature type="domain" description="LysM" evidence="1">
    <location>
        <begin position="24"/>
        <end position="69"/>
    </location>
</feature>
<dbReference type="InterPro" id="IPR018392">
    <property type="entry name" value="LysM"/>
</dbReference>
<dbReference type="Proteomes" id="UP001596142">
    <property type="component" value="Unassembled WGS sequence"/>
</dbReference>
<dbReference type="CDD" id="cd00118">
    <property type="entry name" value="LysM"/>
    <property type="match status" value="1"/>
</dbReference>
<name>A0ABW0YKY6_9BACI</name>
<dbReference type="EMBL" id="JBHSOZ010000003">
    <property type="protein sequence ID" value="MFC5711848.1"/>
    <property type="molecule type" value="Genomic_DNA"/>
</dbReference>
<evidence type="ECO:0000313" key="2">
    <source>
        <dbReference type="EMBL" id="MFC5711848.1"/>
    </source>
</evidence>
<gene>
    <name evidence="2" type="ORF">ACFPU1_03560</name>
</gene>
<evidence type="ECO:0000259" key="1">
    <source>
        <dbReference type="PROSITE" id="PS51782"/>
    </source>
</evidence>
<sequence>MAKVFWIIALFLLIPTTIFGQEETTHTVAPGDTMWSISQQHDVTIEDILKVNPDIVDAEVIYVKQVIQLPYQESAEESPTYDESPEGGQGGFVKEVIRLTNEERDHHGLEPLEEYEKLSKVAHLKSEDMRNEGYFSHNSPTYGSPFDMMISQGIDFQGAGENLAAGQTSPEQVVEEWMASPGHQDNILRSDFTHIGVGYVEGGANGSYWTQMFVAQ</sequence>
<dbReference type="SUPFAM" id="SSF54106">
    <property type="entry name" value="LysM domain"/>
    <property type="match status" value="1"/>
</dbReference>
<dbReference type="Gene3D" id="3.40.33.10">
    <property type="entry name" value="CAP"/>
    <property type="match status" value="1"/>
</dbReference>
<protein>
    <submittedName>
        <fullName evidence="2">CAP domain-containing protein</fullName>
    </submittedName>
</protein>
<dbReference type="PROSITE" id="PS51782">
    <property type="entry name" value="LYSM"/>
    <property type="match status" value="1"/>
</dbReference>
<organism evidence="2 3">
    <name type="scientific">Thalassorhabdus alkalitolerans</name>
    <dbReference type="NCBI Taxonomy" id="2282697"/>
    <lineage>
        <taxon>Bacteria</taxon>
        <taxon>Bacillati</taxon>
        <taxon>Bacillota</taxon>
        <taxon>Bacilli</taxon>
        <taxon>Bacillales</taxon>
        <taxon>Bacillaceae</taxon>
        <taxon>Thalassorhabdus</taxon>
    </lineage>
</organism>
<dbReference type="RefSeq" id="WP_054637032.1">
    <property type="nucleotide sequence ID" value="NZ_JBHSOZ010000003.1"/>
</dbReference>
<accession>A0ABW0YKY6</accession>
<keyword evidence="3" id="KW-1185">Reference proteome</keyword>
<dbReference type="PANTHER" id="PTHR31157:SF1">
    <property type="entry name" value="SCP DOMAIN-CONTAINING PROTEIN"/>
    <property type="match status" value="1"/>
</dbReference>
<dbReference type="InterPro" id="IPR014044">
    <property type="entry name" value="CAP_dom"/>
</dbReference>
<dbReference type="InterPro" id="IPR035940">
    <property type="entry name" value="CAP_sf"/>
</dbReference>
<dbReference type="Pfam" id="PF00188">
    <property type="entry name" value="CAP"/>
    <property type="match status" value="1"/>
</dbReference>
<dbReference type="InterPro" id="IPR036779">
    <property type="entry name" value="LysM_dom_sf"/>
</dbReference>
<proteinExistence type="predicted"/>
<dbReference type="InterPro" id="IPR014258">
    <property type="entry name" value="CAP_domain_YkwD-like"/>
</dbReference>
<comment type="caution">
    <text evidence="2">The sequence shown here is derived from an EMBL/GenBank/DDBJ whole genome shotgun (WGS) entry which is preliminary data.</text>
</comment>
<evidence type="ECO:0000313" key="3">
    <source>
        <dbReference type="Proteomes" id="UP001596142"/>
    </source>
</evidence>
<dbReference type="NCBIfam" id="TIGR02909">
    <property type="entry name" value="spore_YkwD"/>
    <property type="match status" value="1"/>
</dbReference>
<dbReference type="Gene3D" id="3.10.350.10">
    <property type="entry name" value="LysM domain"/>
    <property type="match status" value="1"/>
</dbReference>
<dbReference type="CDD" id="cd05379">
    <property type="entry name" value="CAP_bacterial"/>
    <property type="match status" value="1"/>
</dbReference>
<reference evidence="3" key="1">
    <citation type="journal article" date="2019" name="Int. J. Syst. Evol. Microbiol.">
        <title>The Global Catalogue of Microorganisms (GCM) 10K type strain sequencing project: providing services to taxonomists for standard genome sequencing and annotation.</title>
        <authorList>
            <consortium name="The Broad Institute Genomics Platform"/>
            <consortium name="The Broad Institute Genome Sequencing Center for Infectious Disease"/>
            <person name="Wu L."/>
            <person name="Ma J."/>
        </authorList>
    </citation>
    <scope>NUCLEOTIDE SEQUENCE [LARGE SCALE GENOMIC DNA]</scope>
    <source>
        <strain evidence="3">CECT 7184</strain>
    </source>
</reference>
<dbReference type="PANTHER" id="PTHR31157">
    <property type="entry name" value="SCP DOMAIN-CONTAINING PROTEIN"/>
    <property type="match status" value="1"/>
</dbReference>
<dbReference type="SMART" id="SM00257">
    <property type="entry name" value="LysM"/>
    <property type="match status" value="1"/>
</dbReference>
<dbReference type="SUPFAM" id="SSF55797">
    <property type="entry name" value="PR-1-like"/>
    <property type="match status" value="1"/>
</dbReference>